<evidence type="ECO:0000313" key="3">
    <source>
        <dbReference type="WBParaSite" id="nRc.2.0.1.t12933-RA"/>
    </source>
</evidence>
<protein>
    <submittedName>
        <fullName evidence="3">Uncharacterized protein</fullName>
    </submittedName>
</protein>
<accession>A0A915IGA6</accession>
<dbReference type="Proteomes" id="UP000887565">
    <property type="component" value="Unplaced"/>
</dbReference>
<dbReference type="WBParaSite" id="nRc.2.0.1.t12933-RA">
    <property type="protein sequence ID" value="nRc.2.0.1.t12933-RA"/>
    <property type="gene ID" value="nRc.2.0.1.g12933"/>
</dbReference>
<feature type="region of interest" description="Disordered" evidence="1">
    <location>
        <begin position="86"/>
        <end position="110"/>
    </location>
</feature>
<dbReference type="AlphaFoldDB" id="A0A915IGA6"/>
<evidence type="ECO:0000256" key="1">
    <source>
        <dbReference type="SAM" id="MobiDB-lite"/>
    </source>
</evidence>
<name>A0A915IGA6_ROMCU</name>
<proteinExistence type="predicted"/>
<evidence type="ECO:0000313" key="2">
    <source>
        <dbReference type="Proteomes" id="UP000887565"/>
    </source>
</evidence>
<reference evidence="3" key="1">
    <citation type="submission" date="2022-11" db="UniProtKB">
        <authorList>
            <consortium name="WormBaseParasite"/>
        </authorList>
    </citation>
    <scope>IDENTIFICATION</scope>
</reference>
<organism evidence="2 3">
    <name type="scientific">Romanomermis culicivorax</name>
    <name type="common">Nematode worm</name>
    <dbReference type="NCBI Taxonomy" id="13658"/>
    <lineage>
        <taxon>Eukaryota</taxon>
        <taxon>Metazoa</taxon>
        <taxon>Ecdysozoa</taxon>
        <taxon>Nematoda</taxon>
        <taxon>Enoplea</taxon>
        <taxon>Dorylaimia</taxon>
        <taxon>Mermithida</taxon>
        <taxon>Mermithoidea</taxon>
        <taxon>Mermithidae</taxon>
        <taxon>Romanomermis</taxon>
    </lineage>
</organism>
<sequence length="110" mass="11881">MPPTPASNAGFQLFIASNPKQDLGLTGPQGQTFQNIGASKTPINSNKTRKKLSNLFGYLRIVLFGFGSNPPMKKIKKSRDVLGAENKKKFPPFAPNPSANEFSVNTNSNA</sequence>
<keyword evidence="2" id="KW-1185">Reference proteome</keyword>